<protein>
    <recommendedName>
        <fullName evidence="1">ATP phosphoribosyltransferase</fullName>
    </recommendedName>
</protein>
<dbReference type="EMBL" id="KB469302">
    <property type="protein sequence ID" value="EPQ55279.1"/>
    <property type="molecule type" value="Genomic_DNA"/>
</dbReference>
<dbReference type="HOGENOM" id="CLU_120084_1_0_1"/>
<name>S7RQU1_GLOTA</name>
<dbReference type="GeneID" id="19307424"/>
<evidence type="ECO:0000313" key="2">
    <source>
        <dbReference type="EMBL" id="EPQ55279.1"/>
    </source>
</evidence>
<dbReference type="InterPro" id="IPR036069">
    <property type="entry name" value="DUF34/NIF3_sf"/>
</dbReference>
<dbReference type="OrthoDB" id="15981at2759"/>
<dbReference type="InterPro" id="IPR015867">
    <property type="entry name" value="N-reg_PII/ATP_PRibTrfase_C"/>
</dbReference>
<dbReference type="AlphaFoldDB" id="S7RQU1"/>
<evidence type="ECO:0000313" key="3">
    <source>
        <dbReference type="Proteomes" id="UP000030669"/>
    </source>
</evidence>
<sequence length="114" mass="12787">MPPVRFKLVFFTPASSTRTILDQLFARHPQTLGKIGAYEQCAFVSRGTGQFKPTAEANPAIGKPGELEFVEEDRVEMVVNDGGDKKEIREVLGALKEVHPYEEVAYDVYRLEDV</sequence>
<feature type="non-terminal residue" evidence="2">
    <location>
        <position position="1"/>
    </location>
</feature>
<gene>
    <name evidence="2" type="ORF">GLOTRDRAFT_61210</name>
</gene>
<reference evidence="2 3" key="1">
    <citation type="journal article" date="2012" name="Science">
        <title>The Paleozoic origin of enzymatic lignin decomposition reconstructed from 31 fungal genomes.</title>
        <authorList>
            <person name="Floudas D."/>
            <person name="Binder M."/>
            <person name="Riley R."/>
            <person name="Barry K."/>
            <person name="Blanchette R.A."/>
            <person name="Henrissat B."/>
            <person name="Martinez A.T."/>
            <person name="Otillar R."/>
            <person name="Spatafora J.W."/>
            <person name="Yadav J.S."/>
            <person name="Aerts A."/>
            <person name="Benoit I."/>
            <person name="Boyd A."/>
            <person name="Carlson A."/>
            <person name="Copeland A."/>
            <person name="Coutinho P.M."/>
            <person name="de Vries R.P."/>
            <person name="Ferreira P."/>
            <person name="Findley K."/>
            <person name="Foster B."/>
            <person name="Gaskell J."/>
            <person name="Glotzer D."/>
            <person name="Gorecki P."/>
            <person name="Heitman J."/>
            <person name="Hesse C."/>
            <person name="Hori C."/>
            <person name="Igarashi K."/>
            <person name="Jurgens J.A."/>
            <person name="Kallen N."/>
            <person name="Kersten P."/>
            <person name="Kohler A."/>
            <person name="Kuees U."/>
            <person name="Kumar T.K.A."/>
            <person name="Kuo A."/>
            <person name="LaButti K."/>
            <person name="Larrondo L.F."/>
            <person name="Lindquist E."/>
            <person name="Ling A."/>
            <person name="Lombard V."/>
            <person name="Lucas S."/>
            <person name="Lundell T."/>
            <person name="Martin R."/>
            <person name="McLaughlin D.J."/>
            <person name="Morgenstern I."/>
            <person name="Morin E."/>
            <person name="Murat C."/>
            <person name="Nagy L.G."/>
            <person name="Nolan M."/>
            <person name="Ohm R.A."/>
            <person name="Patyshakuliyeva A."/>
            <person name="Rokas A."/>
            <person name="Ruiz-Duenas F.J."/>
            <person name="Sabat G."/>
            <person name="Salamov A."/>
            <person name="Samejima M."/>
            <person name="Schmutz J."/>
            <person name="Slot J.C."/>
            <person name="St John F."/>
            <person name="Stenlid J."/>
            <person name="Sun H."/>
            <person name="Sun S."/>
            <person name="Syed K."/>
            <person name="Tsang A."/>
            <person name="Wiebenga A."/>
            <person name="Young D."/>
            <person name="Pisabarro A."/>
            <person name="Eastwood D.C."/>
            <person name="Martin F."/>
            <person name="Cullen D."/>
            <person name="Grigoriev I.V."/>
            <person name="Hibbett D.S."/>
        </authorList>
    </citation>
    <scope>NUCLEOTIDE SEQUENCE [LARGE SCALE GENOMIC DNA]</scope>
    <source>
        <strain evidence="2 3">ATCC 11539</strain>
    </source>
</reference>
<dbReference type="SUPFAM" id="SSF102705">
    <property type="entry name" value="NIF3 (NGG1p interacting factor 3)-like"/>
    <property type="match status" value="1"/>
</dbReference>
<evidence type="ECO:0000256" key="1">
    <source>
        <dbReference type="ARBA" id="ARBA00020998"/>
    </source>
</evidence>
<dbReference type="KEGG" id="gtr:GLOTRDRAFT_61210"/>
<dbReference type="RefSeq" id="XP_007866425.1">
    <property type="nucleotide sequence ID" value="XM_007868234.2"/>
</dbReference>
<feature type="non-terminal residue" evidence="2">
    <location>
        <position position="114"/>
    </location>
</feature>
<dbReference type="OMA" id="YDHCAWQ"/>
<dbReference type="PANTHER" id="PTHR41774:SF1">
    <property type="entry name" value="NGG1P INTERACTING FACTOR NIF3"/>
    <property type="match status" value="1"/>
</dbReference>
<dbReference type="Proteomes" id="UP000030669">
    <property type="component" value="Unassembled WGS sequence"/>
</dbReference>
<organism evidence="2 3">
    <name type="scientific">Gloeophyllum trabeum (strain ATCC 11539 / FP-39264 / Madison 617)</name>
    <name type="common">Brown rot fungus</name>
    <dbReference type="NCBI Taxonomy" id="670483"/>
    <lineage>
        <taxon>Eukaryota</taxon>
        <taxon>Fungi</taxon>
        <taxon>Dikarya</taxon>
        <taxon>Basidiomycota</taxon>
        <taxon>Agaricomycotina</taxon>
        <taxon>Agaricomycetes</taxon>
        <taxon>Gloeophyllales</taxon>
        <taxon>Gloeophyllaceae</taxon>
        <taxon>Gloeophyllum</taxon>
    </lineage>
</organism>
<dbReference type="PANTHER" id="PTHR41774">
    <property type="match status" value="1"/>
</dbReference>
<accession>S7RQU1</accession>
<proteinExistence type="predicted"/>
<dbReference type="Gene3D" id="3.30.70.120">
    <property type="match status" value="1"/>
</dbReference>
<dbReference type="eggNOG" id="ENOG502S6WE">
    <property type="taxonomic scope" value="Eukaryota"/>
</dbReference>
<keyword evidence="3" id="KW-1185">Reference proteome</keyword>